<dbReference type="PANTHER" id="PTHR24369">
    <property type="entry name" value="ANTIGEN BSP, PUTATIVE-RELATED"/>
    <property type="match status" value="1"/>
</dbReference>
<dbReference type="AlphaFoldDB" id="A0AAV8W2T1"/>
<proteinExistence type="predicted"/>
<sequence>MFARVVLVLFLPLCFAKSADVTFKNVTFRGYSLYTEKFKKTIQSSNSLIDHLPETPFDKIEFIDQDIPVLYKGSLADLDDLDELTMENCGISEIQPGALKNVPGLRRLSLKGNKIEEIKEGVFNDLDISTLDLSLNLIKTIHSNAFNDMPNLLNIQLADNQIDRWDKNWFKNTPLLTRVSMQNNSISSLPNDAFKNLVGKKQFGKLKLTINLVLSYNKINKIEPKAFSGLTEINNLWLDNNQLEEFEDGLLEGVDVKDLRLNKNNIRCLDGDLSKIIKAETTHLDSNPFDCECLGNIKEWAKENDKLIEIFFSDMDCSAQRIKTKLVALEKRLKEIKDQDNDIEVAEGKPSTYPLK</sequence>
<dbReference type="Proteomes" id="UP001159042">
    <property type="component" value="Unassembled WGS sequence"/>
</dbReference>
<accession>A0AAV8W2T1</accession>
<reference evidence="5 6" key="1">
    <citation type="journal article" date="2023" name="Insect Mol. Biol.">
        <title>Genome sequencing provides insights into the evolution of gene families encoding plant cell wall-degrading enzymes in longhorned beetles.</title>
        <authorList>
            <person name="Shin N.R."/>
            <person name="Okamura Y."/>
            <person name="Kirsch R."/>
            <person name="Pauchet Y."/>
        </authorList>
    </citation>
    <scope>NUCLEOTIDE SEQUENCE [LARGE SCALE GENOMIC DNA]</scope>
    <source>
        <strain evidence="5">EAD_L_NR</strain>
    </source>
</reference>
<feature type="signal peptide" evidence="4">
    <location>
        <begin position="1"/>
        <end position="16"/>
    </location>
</feature>
<keyword evidence="3" id="KW-0175">Coiled coil</keyword>
<keyword evidence="1" id="KW-0433">Leucine-rich repeat</keyword>
<feature type="chain" id="PRO_5043608680" evidence="4">
    <location>
        <begin position="17"/>
        <end position="356"/>
    </location>
</feature>
<dbReference type="GO" id="GO:0005886">
    <property type="term" value="C:plasma membrane"/>
    <property type="evidence" value="ECO:0007669"/>
    <property type="project" value="TreeGrafter"/>
</dbReference>
<dbReference type="EMBL" id="JANEYG010000014">
    <property type="protein sequence ID" value="KAJ8920391.1"/>
    <property type="molecule type" value="Genomic_DNA"/>
</dbReference>
<dbReference type="SMART" id="SM00369">
    <property type="entry name" value="LRR_TYP"/>
    <property type="match status" value="7"/>
</dbReference>
<keyword evidence="6" id="KW-1185">Reference proteome</keyword>
<protein>
    <submittedName>
        <fullName evidence="5">Uncharacterized protein</fullName>
    </submittedName>
</protein>
<dbReference type="InterPro" id="IPR032675">
    <property type="entry name" value="LRR_dom_sf"/>
</dbReference>
<gene>
    <name evidence="5" type="ORF">NQ315_005257</name>
</gene>
<dbReference type="PANTHER" id="PTHR24369:SF212">
    <property type="entry name" value="LEUCINE-RICH REPEAT-CONTAINING PROTEIN 4B-LIKE"/>
    <property type="match status" value="1"/>
</dbReference>
<dbReference type="Pfam" id="PF13855">
    <property type="entry name" value="LRR_8"/>
    <property type="match status" value="1"/>
</dbReference>
<dbReference type="Gene3D" id="3.80.10.10">
    <property type="entry name" value="Ribonuclease Inhibitor"/>
    <property type="match status" value="2"/>
</dbReference>
<evidence type="ECO:0000256" key="3">
    <source>
        <dbReference type="SAM" id="Coils"/>
    </source>
</evidence>
<evidence type="ECO:0000256" key="1">
    <source>
        <dbReference type="ARBA" id="ARBA00022614"/>
    </source>
</evidence>
<evidence type="ECO:0000256" key="2">
    <source>
        <dbReference type="ARBA" id="ARBA00022737"/>
    </source>
</evidence>
<feature type="coiled-coil region" evidence="3">
    <location>
        <begin position="319"/>
        <end position="346"/>
    </location>
</feature>
<dbReference type="InterPro" id="IPR003591">
    <property type="entry name" value="Leu-rich_rpt_typical-subtyp"/>
</dbReference>
<dbReference type="InterPro" id="IPR050541">
    <property type="entry name" value="LRR_TM_domain-containing"/>
</dbReference>
<evidence type="ECO:0000256" key="4">
    <source>
        <dbReference type="SAM" id="SignalP"/>
    </source>
</evidence>
<keyword evidence="2" id="KW-0677">Repeat</keyword>
<keyword evidence="4" id="KW-0732">Signal</keyword>
<name>A0AAV8W2T1_9CUCU</name>
<dbReference type="Pfam" id="PF13306">
    <property type="entry name" value="LRR_5"/>
    <property type="match status" value="1"/>
</dbReference>
<evidence type="ECO:0000313" key="6">
    <source>
        <dbReference type="Proteomes" id="UP001159042"/>
    </source>
</evidence>
<dbReference type="SUPFAM" id="SSF52058">
    <property type="entry name" value="L domain-like"/>
    <property type="match status" value="1"/>
</dbReference>
<dbReference type="InterPro" id="IPR026906">
    <property type="entry name" value="LRR_5"/>
</dbReference>
<dbReference type="InterPro" id="IPR001611">
    <property type="entry name" value="Leu-rich_rpt"/>
</dbReference>
<organism evidence="5 6">
    <name type="scientific">Exocentrus adspersus</name>
    <dbReference type="NCBI Taxonomy" id="1586481"/>
    <lineage>
        <taxon>Eukaryota</taxon>
        <taxon>Metazoa</taxon>
        <taxon>Ecdysozoa</taxon>
        <taxon>Arthropoda</taxon>
        <taxon>Hexapoda</taxon>
        <taxon>Insecta</taxon>
        <taxon>Pterygota</taxon>
        <taxon>Neoptera</taxon>
        <taxon>Endopterygota</taxon>
        <taxon>Coleoptera</taxon>
        <taxon>Polyphaga</taxon>
        <taxon>Cucujiformia</taxon>
        <taxon>Chrysomeloidea</taxon>
        <taxon>Cerambycidae</taxon>
        <taxon>Lamiinae</taxon>
        <taxon>Acanthocinini</taxon>
        <taxon>Exocentrus</taxon>
    </lineage>
</organism>
<evidence type="ECO:0000313" key="5">
    <source>
        <dbReference type="EMBL" id="KAJ8920391.1"/>
    </source>
</evidence>
<comment type="caution">
    <text evidence="5">The sequence shown here is derived from an EMBL/GenBank/DDBJ whole genome shotgun (WGS) entry which is preliminary data.</text>
</comment>